<feature type="domain" description="CCHC-type" evidence="4">
    <location>
        <begin position="57"/>
        <end position="72"/>
    </location>
</feature>
<dbReference type="GO" id="GO:0003676">
    <property type="term" value="F:nucleic acid binding"/>
    <property type="evidence" value="ECO:0007669"/>
    <property type="project" value="InterPro"/>
</dbReference>
<dbReference type="InterPro" id="IPR036875">
    <property type="entry name" value="Znf_CCHC_sf"/>
</dbReference>
<feature type="region of interest" description="Disordered" evidence="3">
    <location>
        <begin position="945"/>
        <end position="995"/>
    </location>
</feature>
<organism evidence="5">
    <name type="scientific">Tanacetum cinerariifolium</name>
    <name type="common">Dalmatian daisy</name>
    <name type="synonym">Chrysanthemum cinerariifolium</name>
    <dbReference type="NCBI Taxonomy" id="118510"/>
    <lineage>
        <taxon>Eukaryota</taxon>
        <taxon>Viridiplantae</taxon>
        <taxon>Streptophyta</taxon>
        <taxon>Embryophyta</taxon>
        <taxon>Tracheophyta</taxon>
        <taxon>Spermatophyta</taxon>
        <taxon>Magnoliopsida</taxon>
        <taxon>eudicotyledons</taxon>
        <taxon>Gunneridae</taxon>
        <taxon>Pentapetalae</taxon>
        <taxon>asterids</taxon>
        <taxon>campanulids</taxon>
        <taxon>Asterales</taxon>
        <taxon>Asteraceae</taxon>
        <taxon>Asteroideae</taxon>
        <taxon>Anthemideae</taxon>
        <taxon>Anthemidinae</taxon>
        <taxon>Tanacetum</taxon>
    </lineage>
</organism>
<evidence type="ECO:0000256" key="1">
    <source>
        <dbReference type="PROSITE-ProRule" id="PRU00047"/>
    </source>
</evidence>
<dbReference type="SMART" id="SM00343">
    <property type="entry name" value="ZnF_C2HC"/>
    <property type="match status" value="4"/>
</dbReference>
<dbReference type="InterPro" id="IPR051714">
    <property type="entry name" value="Znf_CCHC_NABP"/>
</dbReference>
<evidence type="ECO:0000313" key="5">
    <source>
        <dbReference type="EMBL" id="GEY18431.1"/>
    </source>
</evidence>
<feature type="region of interest" description="Disordered" evidence="3">
    <location>
        <begin position="721"/>
        <end position="769"/>
    </location>
</feature>
<gene>
    <name evidence="5" type="ORF">Tci_390405</name>
</gene>
<feature type="region of interest" description="Disordered" evidence="3">
    <location>
        <begin position="319"/>
        <end position="340"/>
    </location>
</feature>
<accession>A0A699HHN3</accession>
<dbReference type="PROSITE" id="PS50158">
    <property type="entry name" value="ZF_CCHC"/>
    <property type="match status" value="1"/>
</dbReference>
<keyword evidence="2" id="KW-0175">Coiled coil</keyword>
<dbReference type="Gene3D" id="4.10.60.10">
    <property type="entry name" value="Zinc finger, CCHC-type"/>
    <property type="match status" value="1"/>
</dbReference>
<evidence type="ECO:0000256" key="3">
    <source>
        <dbReference type="SAM" id="MobiDB-lite"/>
    </source>
</evidence>
<name>A0A699HHN3_TANCI</name>
<reference evidence="5" key="1">
    <citation type="journal article" date="2019" name="Sci. Rep.">
        <title>Draft genome of Tanacetum cinerariifolium, the natural source of mosquito coil.</title>
        <authorList>
            <person name="Yamashiro T."/>
            <person name="Shiraishi A."/>
            <person name="Satake H."/>
            <person name="Nakayama K."/>
        </authorList>
    </citation>
    <scope>NUCLEOTIDE SEQUENCE</scope>
</reference>
<feature type="region of interest" description="Disordered" evidence="3">
    <location>
        <begin position="93"/>
        <end position="117"/>
    </location>
</feature>
<proteinExistence type="predicted"/>
<feature type="compositionally biased region" description="Basic and acidic residues" evidence="3">
    <location>
        <begin position="742"/>
        <end position="767"/>
    </location>
</feature>
<keyword evidence="1" id="KW-0479">Metal-binding</keyword>
<sequence length="995" mass="111890">MERHLLDHFLCVNAVFTLHVGPCTIKCHKCEKIGHKARYYKEKNVATGVNALPILTCYDCGEQDHTRNRCQKKVKQEETGEVHGQAYAIKDAEPKGPNVVTGEDTSQPPHPPIASTEAPQMVSSVKLPILKKDEACNKIEVPLVTAQQILAKTRERKAKSTLLIAISDENLARFHGIKDAKTLWAAIKTKFDGVSTEDANQNFLRSLPLAWSNISLIMRNKPGIDNLDIDDLYNNLKLDNKDLEKINQDDLEEMDLKWEVAMLSMRVKRFYKKTGRKLEFNGKELVGFDKTKVECFNCYRIGNFARDCKSARNLRNMSRDSRNAGYRGRDNGKRPAKKEDEQALVVQNGLGTYDWIYQVKEEATDFALMDFTSNHSSSSSSNSELDEALKEKEDLKAKLEKFETSSKNLTKLLDSQISAKVKTGLGYDSQFNEKEVLNIQEEEVTKTVFNNRSSDEEDSLANDRFKKGEGYHAVPSPLTGNYMPPKPDLPEPIPDKIDFVKAGESVKHVKPVESVKHNGKMTQKLGLGFGFTKKACFVCGSMSHLIKDCTFHEDRMAKKSVLPTNVGKGTGHRESRPVWNNVQRINHQNKFAPTAVFTRSGRIPISAAKPKAATSTSAAKPVNTVGPKQSVDFLKSRISAVKGNGVTAVNTSVGNKAYLADYQEINDGGFVTFGSSRGKITGKGQTCELNQLTLIDVAYGFIWSNVCHEYKLQEILPSSDRRLEKKRKARTSQHMKRRLFKGRVETSTDKSLDEDATKQERNNDKIDNLNLTDGADKEVIVEDKGSGEKGGSTADQVSTASPKVSVATLSTPPTTTTIFGDEDLTIAQTLINLRNLAQRIYKEELAELDKAQKEKQKQKEATIAALTEEFDEIQAKIDVDHELAVRLTHGEQEKYTIEERARLLAEYFERRKKQLEAERAEAIKNKPPTRTQKIYHKEQKWINDFVPMDSEKEEKKSVESESKDKKGNRIKRVADSALKQKSSKKQKMKQEQESA</sequence>
<evidence type="ECO:0000256" key="2">
    <source>
        <dbReference type="SAM" id="Coils"/>
    </source>
</evidence>
<dbReference type="GO" id="GO:0008270">
    <property type="term" value="F:zinc ion binding"/>
    <property type="evidence" value="ECO:0007669"/>
    <property type="project" value="UniProtKB-KW"/>
</dbReference>
<dbReference type="EMBL" id="BKCJ010158189">
    <property type="protein sequence ID" value="GEY18431.1"/>
    <property type="molecule type" value="Genomic_DNA"/>
</dbReference>
<comment type="caution">
    <text evidence="5">The sequence shown here is derived from an EMBL/GenBank/DDBJ whole genome shotgun (WGS) entry which is preliminary data.</text>
</comment>
<feature type="compositionally biased region" description="Basic residues" evidence="3">
    <location>
        <begin position="724"/>
        <end position="741"/>
    </location>
</feature>
<dbReference type="InterPro" id="IPR001878">
    <property type="entry name" value="Znf_CCHC"/>
</dbReference>
<dbReference type="SUPFAM" id="SSF57756">
    <property type="entry name" value="Retrovirus zinc finger-like domains"/>
    <property type="match status" value="2"/>
</dbReference>
<feature type="region of interest" description="Disordered" evidence="3">
    <location>
        <begin position="468"/>
        <end position="487"/>
    </location>
</feature>
<evidence type="ECO:0000259" key="4">
    <source>
        <dbReference type="PROSITE" id="PS50158"/>
    </source>
</evidence>
<dbReference type="PANTHER" id="PTHR23002">
    <property type="entry name" value="ZINC FINGER CCHC DOMAIN CONTAINING PROTEIN"/>
    <property type="match status" value="1"/>
</dbReference>
<keyword evidence="1" id="KW-0863">Zinc-finger</keyword>
<protein>
    <recommendedName>
        <fullName evidence="4">CCHC-type domain-containing protein</fullName>
    </recommendedName>
</protein>
<dbReference type="AlphaFoldDB" id="A0A699HHN3"/>
<keyword evidence="1" id="KW-0862">Zinc</keyword>
<feature type="coiled-coil region" evidence="2">
    <location>
        <begin position="378"/>
        <end position="412"/>
    </location>
</feature>
<feature type="compositionally biased region" description="Basic and acidic residues" evidence="3">
    <location>
        <begin position="949"/>
        <end position="967"/>
    </location>
</feature>